<name>A0A086TH56_HAPC1</name>
<dbReference type="InterPro" id="IPR001138">
    <property type="entry name" value="Zn2Cys6_DnaBD"/>
</dbReference>
<dbReference type="PROSITE" id="PS50048">
    <property type="entry name" value="ZN2_CY6_FUNGAL_2"/>
    <property type="match status" value="1"/>
</dbReference>
<keyword evidence="8" id="KW-1185">Reference proteome</keyword>
<feature type="domain" description="Zn(2)-C6 fungal-type" evidence="6">
    <location>
        <begin position="42"/>
        <end position="71"/>
    </location>
</feature>
<comment type="caution">
    <text evidence="7">The sequence shown here is derived from an EMBL/GenBank/DDBJ whole genome shotgun (WGS) entry which is preliminary data.</text>
</comment>
<dbReference type="GO" id="GO:0000435">
    <property type="term" value="P:positive regulation of transcription from RNA polymerase II promoter by galactose"/>
    <property type="evidence" value="ECO:0007669"/>
    <property type="project" value="TreeGrafter"/>
</dbReference>
<dbReference type="InterPro" id="IPR051127">
    <property type="entry name" value="Fungal_SecMet_Regulators"/>
</dbReference>
<dbReference type="EMBL" id="JPKY01000002">
    <property type="protein sequence ID" value="KFH48688.1"/>
    <property type="molecule type" value="Genomic_DNA"/>
</dbReference>
<evidence type="ECO:0000256" key="1">
    <source>
        <dbReference type="ARBA" id="ARBA00022723"/>
    </source>
</evidence>
<keyword evidence="2" id="KW-0805">Transcription regulation</keyword>
<gene>
    <name evidence="7" type="ORF">ACRE_003370</name>
</gene>
<evidence type="ECO:0000313" key="7">
    <source>
        <dbReference type="EMBL" id="KFH48688.1"/>
    </source>
</evidence>
<dbReference type="PROSITE" id="PS00463">
    <property type="entry name" value="ZN2_CY6_FUNGAL_1"/>
    <property type="match status" value="1"/>
</dbReference>
<dbReference type="GO" id="GO:0006351">
    <property type="term" value="P:DNA-templated transcription"/>
    <property type="evidence" value="ECO:0007669"/>
    <property type="project" value="InterPro"/>
</dbReference>
<dbReference type="HOGENOM" id="CLU_016509_0_0_1"/>
<proteinExistence type="predicted"/>
<dbReference type="Proteomes" id="UP000029964">
    <property type="component" value="Unassembled WGS sequence"/>
</dbReference>
<dbReference type="Pfam" id="PF00172">
    <property type="entry name" value="Zn_clus"/>
    <property type="match status" value="1"/>
</dbReference>
<dbReference type="GO" id="GO:0000978">
    <property type="term" value="F:RNA polymerase II cis-regulatory region sequence-specific DNA binding"/>
    <property type="evidence" value="ECO:0007669"/>
    <property type="project" value="TreeGrafter"/>
</dbReference>
<dbReference type="Pfam" id="PF04082">
    <property type="entry name" value="Fungal_trans"/>
    <property type="match status" value="1"/>
</dbReference>
<keyword evidence="1" id="KW-0479">Metal-binding</keyword>
<feature type="region of interest" description="Disordered" evidence="5">
    <location>
        <begin position="103"/>
        <end position="151"/>
    </location>
</feature>
<dbReference type="InterPro" id="IPR007219">
    <property type="entry name" value="XnlR_reg_dom"/>
</dbReference>
<evidence type="ECO:0000256" key="3">
    <source>
        <dbReference type="ARBA" id="ARBA00023163"/>
    </source>
</evidence>
<protein>
    <submittedName>
        <fullName evidence="7">Putative transcriptional regulatory protein-like protein</fullName>
    </submittedName>
</protein>
<dbReference type="Gene3D" id="4.10.240.10">
    <property type="entry name" value="Zn(2)-C6 fungal-type DNA-binding domain"/>
    <property type="match status" value="1"/>
</dbReference>
<evidence type="ECO:0000256" key="5">
    <source>
        <dbReference type="SAM" id="MobiDB-lite"/>
    </source>
</evidence>
<evidence type="ECO:0000256" key="4">
    <source>
        <dbReference type="ARBA" id="ARBA00023242"/>
    </source>
</evidence>
<sequence length="775" mass="86549">MADAMLPTFVQKPTGPAKLEVPAVSPDREIPIRPTRKQVSRACDWCRARRIKCDNGRPCRACRQRGADCTHKGTNEPRTLPMALKEIEKLRARVQELQAELDAYKSREHQSVPTPSETSIATSPSSTRDQRGSQNGHSSTQASSPSPSVVSKPQWDGIFIATSRSDQTSYYGPSSHFYFVSRIGAYLNKALQQPCAPRSMQPKEARRNAALTNPNEAEEREIQSNQVVGGLSPSPTMTRTQEEYFLSLFWESYHCLMPVIDEVEFRRHYASLWEPSKPHRKNSPLVDIVLAICLQYGYSFISRDAAPDHRDPSSDDATMAGRWYYRRGQSLLAADFESPTITTVQCLIFSMCYLCCASFQNMAHITVAQAVRTAQILGLHLEPPADMPLADRELRKRIWWILSATESKVTAKLGRFGFVDRSQVTVTQPSDDIETASANGATLGSYGNVTWLTYNLQMQKLSHVSFDIHQPLYAKFGEALERSGTNSLYKDSQALESCAEFLAVRLPALKAWADQLPSSIKSPRRQGGEPFAIDRTPLDIDPLAPTWLQRQRICLELLYHSQFTNLCRPFITFYSNASTYTPIAERHAAACVHHAIAHTLIMHQVVTETDFMCGWSEFFFWQWNAAISIVGFVLAYPIHSSTSNARKALDKAVAVFDVFGANFSVAADAADIIRDLTSKADQLAGRLRSGIMAPPGATPEQQQQPAECPAAVNGGAYVTNTNGDDDGLAWLDPSEQNDPNYFSEFMDWAMSVDQFNNFEHFFNSNNPTNAFQFGQ</sequence>
<dbReference type="GO" id="GO:0008270">
    <property type="term" value="F:zinc ion binding"/>
    <property type="evidence" value="ECO:0007669"/>
    <property type="project" value="InterPro"/>
</dbReference>
<evidence type="ECO:0000256" key="2">
    <source>
        <dbReference type="ARBA" id="ARBA00023015"/>
    </source>
</evidence>
<accession>A0A086TH56</accession>
<dbReference type="OrthoDB" id="2283488at2759"/>
<evidence type="ECO:0000313" key="8">
    <source>
        <dbReference type="Proteomes" id="UP000029964"/>
    </source>
</evidence>
<dbReference type="InterPro" id="IPR036864">
    <property type="entry name" value="Zn2-C6_fun-type_DNA-bd_sf"/>
</dbReference>
<feature type="compositionally biased region" description="Polar residues" evidence="5">
    <location>
        <begin position="111"/>
        <end position="142"/>
    </location>
</feature>
<dbReference type="CDD" id="cd00067">
    <property type="entry name" value="GAL4"/>
    <property type="match status" value="1"/>
</dbReference>
<dbReference type="CDD" id="cd12148">
    <property type="entry name" value="fungal_TF_MHR"/>
    <property type="match status" value="1"/>
</dbReference>
<feature type="region of interest" description="Disordered" evidence="5">
    <location>
        <begin position="212"/>
        <end position="234"/>
    </location>
</feature>
<keyword evidence="3" id="KW-0804">Transcription</keyword>
<dbReference type="GO" id="GO:0000981">
    <property type="term" value="F:DNA-binding transcription factor activity, RNA polymerase II-specific"/>
    <property type="evidence" value="ECO:0007669"/>
    <property type="project" value="InterPro"/>
</dbReference>
<dbReference type="SMART" id="SM00066">
    <property type="entry name" value="GAL4"/>
    <property type="match status" value="1"/>
</dbReference>
<feature type="compositionally biased region" description="Polar residues" evidence="5">
    <location>
        <begin position="223"/>
        <end position="234"/>
    </location>
</feature>
<dbReference type="SUPFAM" id="SSF57701">
    <property type="entry name" value="Zn2/Cys6 DNA-binding domain"/>
    <property type="match status" value="1"/>
</dbReference>
<reference evidence="8" key="1">
    <citation type="journal article" date="2014" name="Genome Announc.">
        <title>Genome sequence and annotation of Acremonium chrysogenum, producer of the beta-lactam antibiotic cephalosporin C.</title>
        <authorList>
            <person name="Terfehr D."/>
            <person name="Dahlmann T.A."/>
            <person name="Specht T."/>
            <person name="Zadra I."/>
            <person name="Kuernsteiner H."/>
            <person name="Kueck U."/>
        </authorList>
    </citation>
    <scope>NUCLEOTIDE SEQUENCE [LARGE SCALE GENOMIC DNA]</scope>
    <source>
        <strain evidence="8">ATCC 11550 / CBS 779.69 / DSM 880 / IAM 14645 / JCM 23072 / IMI 49137</strain>
    </source>
</reference>
<evidence type="ECO:0000259" key="6">
    <source>
        <dbReference type="PROSITE" id="PS50048"/>
    </source>
</evidence>
<dbReference type="GO" id="GO:0005634">
    <property type="term" value="C:nucleus"/>
    <property type="evidence" value="ECO:0007669"/>
    <property type="project" value="TreeGrafter"/>
</dbReference>
<dbReference type="PANTHER" id="PTHR47424:SF12">
    <property type="entry name" value="TRANSCRIPTION FACTOR ASQA"/>
    <property type="match status" value="1"/>
</dbReference>
<dbReference type="PANTHER" id="PTHR47424">
    <property type="entry name" value="REGULATORY PROTEIN GAL4"/>
    <property type="match status" value="1"/>
</dbReference>
<keyword evidence="4" id="KW-0539">Nucleus</keyword>
<dbReference type="AlphaFoldDB" id="A0A086TH56"/>
<organism evidence="7 8">
    <name type="scientific">Hapsidospora chrysogenum (strain ATCC 11550 / CBS 779.69 / DSM 880 / IAM 14645 / JCM 23072 / IMI 49137)</name>
    <name type="common">Acremonium chrysogenum</name>
    <dbReference type="NCBI Taxonomy" id="857340"/>
    <lineage>
        <taxon>Eukaryota</taxon>
        <taxon>Fungi</taxon>
        <taxon>Dikarya</taxon>
        <taxon>Ascomycota</taxon>
        <taxon>Pezizomycotina</taxon>
        <taxon>Sordariomycetes</taxon>
        <taxon>Hypocreomycetidae</taxon>
        <taxon>Hypocreales</taxon>
        <taxon>Bionectriaceae</taxon>
        <taxon>Hapsidospora</taxon>
    </lineage>
</organism>